<organism evidence="1 2">
    <name type="scientific">Asaccharospora irregularis DSM 2635</name>
    <dbReference type="NCBI Taxonomy" id="1121321"/>
    <lineage>
        <taxon>Bacteria</taxon>
        <taxon>Bacillati</taxon>
        <taxon>Bacillota</taxon>
        <taxon>Clostridia</taxon>
        <taxon>Peptostreptococcales</taxon>
        <taxon>Peptostreptococcaceae</taxon>
        <taxon>Asaccharospora</taxon>
    </lineage>
</organism>
<name>A0A1M5N4K8_9FIRM</name>
<evidence type="ECO:0000313" key="2">
    <source>
        <dbReference type="Proteomes" id="UP000243255"/>
    </source>
</evidence>
<gene>
    <name evidence="1" type="ORF">SAMN04488530_1092</name>
</gene>
<dbReference type="STRING" id="1121321.SAMN04488530_1092"/>
<dbReference type="EMBL" id="FQWX01000009">
    <property type="protein sequence ID" value="SHG84372.1"/>
    <property type="molecule type" value="Genomic_DNA"/>
</dbReference>
<dbReference type="Proteomes" id="UP000243255">
    <property type="component" value="Unassembled WGS sequence"/>
</dbReference>
<dbReference type="OrthoDB" id="1756831at2"/>
<dbReference type="AlphaFoldDB" id="A0A1M5N4K8"/>
<sequence length="58" mass="6985">MDNNLDQNNLDFEKMNAKLADSEFANWYYHKLEDNSEKDITITDFVNIVNNYESEEYK</sequence>
<reference evidence="2" key="1">
    <citation type="submission" date="2016-11" db="EMBL/GenBank/DDBJ databases">
        <authorList>
            <person name="Varghese N."/>
            <person name="Submissions S."/>
        </authorList>
    </citation>
    <scope>NUCLEOTIDE SEQUENCE [LARGE SCALE GENOMIC DNA]</scope>
    <source>
        <strain evidence="2">DSM 2635</strain>
    </source>
</reference>
<keyword evidence="2" id="KW-1185">Reference proteome</keyword>
<protein>
    <submittedName>
        <fullName evidence="1">Uncharacterized protein</fullName>
    </submittedName>
</protein>
<proteinExistence type="predicted"/>
<evidence type="ECO:0000313" key="1">
    <source>
        <dbReference type="EMBL" id="SHG84372.1"/>
    </source>
</evidence>
<accession>A0A1M5N4K8</accession>
<dbReference type="RefSeq" id="WP_159430052.1">
    <property type="nucleotide sequence ID" value="NZ_BAABCH010000102.1"/>
</dbReference>